<protein>
    <submittedName>
        <fullName evidence="2">Uncharacterized protein</fullName>
    </submittedName>
</protein>
<dbReference type="Proteomes" id="UP000887579">
    <property type="component" value="Unplaced"/>
</dbReference>
<dbReference type="WBParaSite" id="ES5_v2.g20707.t1">
    <property type="protein sequence ID" value="ES5_v2.g20707.t1"/>
    <property type="gene ID" value="ES5_v2.g20707"/>
</dbReference>
<reference evidence="2" key="1">
    <citation type="submission" date="2022-11" db="UniProtKB">
        <authorList>
            <consortium name="WormBaseParasite"/>
        </authorList>
    </citation>
    <scope>IDENTIFICATION</scope>
</reference>
<evidence type="ECO:0000313" key="1">
    <source>
        <dbReference type="Proteomes" id="UP000887579"/>
    </source>
</evidence>
<name>A0AC34FTF5_9BILA</name>
<organism evidence="1 2">
    <name type="scientific">Panagrolaimus sp. ES5</name>
    <dbReference type="NCBI Taxonomy" id="591445"/>
    <lineage>
        <taxon>Eukaryota</taxon>
        <taxon>Metazoa</taxon>
        <taxon>Ecdysozoa</taxon>
        <taxon>Nematoda</taxon>
        <taxon>Chromadorea</taxon>
        <taxon>Rhabditida</taxon>
        <taxon>Tylenchina</taxon>
        <taxon>Panagrolaimomorpha</taxon>
        <taxon>Panagrolaimoidea</taxon>
        <taxon>Panagrolaimidae</taxon>
        <taxon>Panagrolaimus</taxon>
    </lineage>
</organism>
<accession>A0AC34FTF5</accession>
<sequence>MNLLGNYSIGFGICGSRANLDLTQAFIGVNGGAEYNMEGPPRRSSSLPAANATCCCDDDKRIELGENNGSLVYDDSVIISAANQKTPHVYPHLKTLAELKAEYGGKPDEKVDYGRIYESMVKDKAMESFFNDKAMDSVYNVKAMESTCYVKPVVSLYGDKAMDSLYDIKAVDDDIKHRIYHSSYDFHDLAGADHEFIHIFTLTGDDSTDASGNADEVQQAQQTVVEPAVSNIPAQPQILGIREQADRMVADASEAFTKLKAFVDVANADLQNINHPRKQIPADLMAKIQVLLTDCPGWFLSVLDGKEESIDALHDDVDELRKLYDKVMKDNEELRLKIEEESSKPLGMSAVDQQRLNFLGVDNLNDLIIKYRHLQIQVSGSKERRLTPKPADSGTLIVDTQQQPKMFQPDRLTSSSSNMLMVGNAVNHIPIPMPGKFDGKTRIDLERYLRYFDQAVLSRGYPDSDKAIMIGNYVPTLQFVHDKLIRKNASYFEIKSGLLNALGSDSDVATFTLRTSLDRIKKSDDKSYKKLLEVFWH</sequence>
<evidence type="ECO:0000313" key="2">
    <source>
        <dbReference type="WBParaSite" id="ES5_v2.g20707.t1"/>
    </source>
</evidence>
<proteinExistence type="predicted"/>